<sequence length="106" mass="11390">MCVCDAVVCAFSRLRGETTCARWLAAPLRKGLLAQHLKSPSDKRSPLKSRACGAGDCLRCFLAGGGMFHTCSFIHFLPPSLESRPLDHTNGSPGIPSPATWCNLAF</sequence>
<keyword evidence="2" id="KW-1185">Reference proteome</keyword>
<dbReference type="RefSeq" id="XP_067919413.1">
    <property type="nucleotide sequence ID" value="XM_068068612.1"/>
</dbReference>
<proteinExistence type="predicted"/>
<gene>
    <name evidence="1" type="ORF">CSUI_008480</name>
</gene>
<evidence type="ECO:0000313" key="2">
    <source>
        <dbReference type="Proteomes" id="UP000221165"/>
    </source>
</evidence>
<dbReference type="VEuPathDB" id="ToxoDB:CSUI_008480"/>
<dbReference type="EMBL" id="MIGC01004747">
    <property type="protein sequence ID" value="PHJ17697.1"/>
    <property type="molecule type" value="Genomic_DNA"/>
</dbReference>
<protein>
    <submittedName>
        <fullName evidence="1">Uncharacterized protein</fullName>
    </submittedName>
</protein>
<reference evidence="1 2" key="1">
    <citation type="journal article" date="2017" name="Int. J. Parasitol.">
        <title>The genome of the protozoan parasite Cystoisospora suis and a reverse vaccinology approach to identify vaccine candidates.</title>
        <authorList>
            <person name="Palmieri N."/>
            <person name="Shrestha A."/>
            <person name="Ruttkowski B."/>
            <person name="Beck T."/>
            <person name="Vogl C."/>
            <person name="Tomley F."/>
            <person name="Blake D.P."/>
            <person name="Joachim A."/>
        </authorList>
    </citation>
    <scope>NUCLEOTIDE SEQUENCE [LARGE SCALE GENOMIC DNA]</scope>
    <source>
        <strain evidence="1 2">Wien I</strain>
    </source>
</reference>
<comment type="caution">
    <text evidence="1">The sequence shown here is derived from an EMBL/GenBank/DDBJ whole genome shotgun (WGS) entry which is preliminary data.</text>
</comment>
<evidence type="ECO:0000313" key="1">
    <source>
        <dbReference type="EMBL" id="PHJ17697.1"/>
    </source>
</evidence>
<name>A0A2C6KJG4_9APIC</name>
<organism evidence="1 2">
    <name type="scientific">Cystoisospora suis</name>
    <dbReference type="NCBI Taxonomy" id="483139"/>
    <lineage>
        <taxon>Eukaryota</taxon>
        <taxon>Sar</taxon>
        <taxon>Alveolata</taxon>
        <taxon>Apicomplexa</taxon>
        <taxon>Conoidasida</taxon>
        <taxon>Coccidia</taxon>
        <taxon>Eucoccidiorida</taxon>
        <taxon>Eimeriorina</taxon>
        <taxon>Sarcocystidae</taxon>
        <taxon>Cystoisospora</taxon>
    </lineage>
</organism>
<accession>A0A2C6KJG4</accession>
<dbReference type="GeneID" id="94431823"/>
<dbReference type="Proteomes" id="UP000221165">
    <property type="component" value="Unassembled WGS sequence"/>
</dbReference>
<dbReference type="AlphaFoldDB" id="A0A2C6KJG4"/>